<dbReference type="EMBL" id="BAVZ01000037">
    <property type="protein sequence ID" value="GAF10786.1"/>
    <property type="molecule type" value="Genomic_DNA"/>
</dbReference>
<organism evidence="3 4">
    <name type="scientific">Paenibacillus pini JCM 16418</name>
    <dbReference type="NCBI Taxonomy" id="1236976"/>
    <lineage>
        <taxon>Bacteria</taxon>
        <taxon>Bacillati</taxon>
        <taxon>Bacillota</taxon>
        <taxon>Bacilli</taxon>
        <taxon>Bacillales</taxon>
        <taxon>Paenibacillaceae</taxon>
        <taxon>Paenibacillus</taxon>
    </lineage>
</organism>
<dbReference type="InterPro" id="IPR056098">
    <property type="entry name" value="Acb2/Tad1_hairpin"/>
</dbReference>
<evidence type="ECO:0000256" key="1">
    <source>
        <dbReference type="ARBA" id="ARBA00022741"/>
    </source>
</evidence>
<keyword evidence="1" id="KW-0547">Nucleotide-binding</keyword>
<evidence type="ECO:0000313" key="4">
    <source>
        <dbReference type="Proteomes" id="UP000019364"/>
    </source>
</evidence>
<sequence>MLRCVDYHTGKDIGEAEDWFVQAKKNEYEMIHDGYTYSLNYVVNNVAFFINKHFNSILENNFSYHPPKEGQSEKYDNIRCKAKELAYLINDLAPKSRENSLAMTNLEQAVFWANAGIARNE</sequence>
<dbReference type="Pfam" id="PF24729">
    <property type="entry name" value="Acb2_Tad1_hairpin"/>
    <property type="match status" value="1"/>
</dbReference>
<keyword evidence="4" id="KW-1185">Reference proteome</keyword>
<dbReference type="STRING" id="1236976.JCM16418_5007"/>
<evidence type="ECO:0000313" key="3">
    <source>
        <dbReference type="EMBL" id="GAF10786.1"/>
    </source>
</evidence>
<dbReference type="eggNOG" id="ENOG5033BWX">
    <property type="taxonomic scope" value="Bacteria"/>
</dbReference>
<dbReference type="Proteomes" id="UP000019364">
    <property type="component" value="Unassembled WGS sequence"/>
</dbReference>
<protein>
    <recommendedName>
        <fullName evidence="2">Acb2/Tad1 hairpin domain-containing protein</fullName>
    </recommendedName>
</protein>
<proteinExistence type="predicted"/>
<name>W7Z1B7_9BACL</name>
<dbReference type="RefSeq" id="WP_242403955.1">
    <property type="nucleotide sequence ID" value="NZ_BAVZ01000037.1"/>
</dbReference>
<feature type="domain" description="Acb2/Tad1 hairpin" evidence="2">
    <location>
        <begin position="58"/>
        <end position="118"/>
    </location>
</feature>
<dbReference type="AlphaFoldDB" id="W7Z1B7"/>
<dbReference type="GO" id="GO:0000166">
    <property type="term" value="F:nucleotide binding"/>
    <property type="evidence" value="ECO:0007669"/>
    <property type="project" value="UniProtKB-KW"/>
</dbReference>
<gene>
    <name evidence="3" type="ORF">JCM16418_5007</name>
</gene>
<accession>W7Z1B7</accession>
<reference evidence="3 4" key="1">
    <citation type="journal article" date="2014" name="Genome Announc.">
        <title>Draft Genome Sequence of Paenibacillus pini JCM 16418T, Isolated from the Rhizosphere of Pine Tree.</title>
        <authorList>
            <person name="Yuki M."/>
            <person name="Oshima K."/>
            <person name="Suda W."/>
            <person name="Oshida Y."/>
            <person name="Kitamura K."/>
            <person name="Iida Y."/>
            <person name="Hattori M."/>
            <person name="Ohkuma M."/>
        </authorList>
    </citation>
    <scope>NUCLEOTIDE SEQUENCE [LARGE SCALE GENOMIC DNA]</scope>
    <source>
        <strain evidence="3 4">JCM 16418</strain>
    </source>
</reference>
<comment type="caution">
    <text evidence="3">The sequence shown here is derived from an EMBL/GenBank/DDBJ whole genome shotgun (WGS) entry which is preliminary data.</text>
</comment>
<evidence type="ECO:0000259" key="2">
    <source>
        <dbReference type="Pfam" id="PF24729"/>
    </source>
</evidence>